<dbReference type="AlphaFoldDB" id="A0AAW6E840"/>
<dbReference type="InterPro" id="IPR025827">
    <property type="entry name" value="Zn_ribbon_recom_dom"/>
</dbReference>
<dbReference type="Pfam" id="PF13408">
    <property type="entry name" value="Zn_ribbon_recom"/>
    <property type="match status" value="1"/>
</dbReference>
<dbReference type="Gene3D" id="3.30.450.40">
    <property type="match status" value="1"/>
</dbReference>
<organism evidence="3 4">
    <name type="scientific">Ruminococcus bicirculans</name>
    <name type="common">ex Wegman et al. 2014</name>
    <dbReference type="NCBI Taxonomy" id="1160721"/>
    <lineage>
        <taxon>Bacteria</taxon>
        <taxon>Bacillati</taxon>
        <taxon>Bacillota</taxon>
        <taxon>Clostridia</taxon>
        <taxon>Eubacteriales</taxon>
        <taxon>Oscillospiraceae</taxon>
        <taxon>Ruminococcus</taxon>
    </lineage>
</organism>
<dbReference type="SMART" id="SM00857">
    <property type="entry name" value="Resolvase"/>
    <property type="match status" value="1"/>
</dbReference>
<keyword evidence="1" id="KW-0175">Coiled coil</keyword>
<feature type="domain" description="Recombinase" evidence="2">
    <location>
        <begin position="163"/>
        <end position="306"/>
    </location>
</feature>
<dbReference type="Proteomes" id="UP001211421">
    <property type="component" value="Unassembled WGS sequence"/>
</dbReference>
<evidence type="ECO:0000256" key="1">
    <source>
        <dbReference type="SAM" id="Coils"/>
    </source>
</evidence>
<dbReference type="InterPro" id="IPR036162">
    <property type="entry name" value="Resolvase-like_N_sf"/>
</dbReference>
<dbReference type="Pfam" id="PF07508">
    <property type="entry name" value="Recombinase"/>
    <property type="match status" value="1"/>
</dbReference>
<dbReference type="Gene3D" id="3.40.50.1390">
    <property type="entry name" value="Resolvase, N-terminal catalytic domain"/>
    <property type="match status" value="1"/>
</dbReference>
<dbReference type="Pfam" id="PF00239">
    <property type="entry name" value="Resolvase"/>
    <property type="match status" value="1"/>
</dbReference>
<evidence type="ECO:0000259" key="2">
    <source>
        <dbReference type="PROSITE" id="PS51737"/>
    </source>
</evidence>
<dbReference type="InterPro" id="IPR029016">
    <property type="entry name" value="GAF-like_dom_sf"/>
</dbReference>
<dbReference type="RefSeq" id="WP_195552313.1">
    <property type="nucleotide sequence ID" value="NZ_JADMNX010000019.1"/>
</dbReference>
<dbReference type="GO" id="GO:0000150">
    <property type="term" value="F:DNA strand exchange activity"/>
    <property type="evidence" value="ECO:0007669"/>
    <property type="project" value="InterPro"/>
</dbReference>
<comment type="caution">
    <text evidence="3">The sequence shown here is derived from an EMBL/GenBank/DDBJ whole genome shotgun (WGS) entry which is preliminary data.</text>
</comment>
<dbReference type="Pfam" id="PF15714">
    <property type="entry name" value="SpoVT_C"/>
    <property type="match status" value="1"/>
</dbReference>
<dbReference type="EMBL" id="JAQMLS010000019">
    <property type="protein sequence ID" value="MDB8743340.1"/>
    <property type="molecule type" value="Genomic_DNA"/>
</dbReference>
<dbReference type="Gene3D" id="3.90.1750.20">
    <property type="entry name" value="Putative Large Serine Recombinase, Chain B, Domain 2"/>
    <property type="match status" value="1"/>
</dbReference>
<feature type="coiled-coil region" evidence="1">
    <location>
        <begin position="378"/>
        <end position="469"/>
    </location>
</feature>
<protein>
    <submittedName>
        <fullName evidence="3">Recombinase family protein</fullName>
    </submittedName>
</protein>
<evidence type="ECO:0000313" key="4">
    <source>
        <dbReference type="Proteomes" id="UP001211421"/>
    </source>
</evidence>
<dbReference type="GO" id="GO:0003677">
    <property type="term" value="F:DNA binding"/>
    <property type="evidence" value="ECO:0007669"/>
    <property type="project" value="InterPro"/>
</dbReference>
<dbReference type="InterPro" id="IPR038109">
    <property type="entry name" value="DNA_bind_recomb_sf"/>
</dbReference>
<dbReference type="PROSITE" id="PS51737">
    <property type="entry name" value="RECOMBINASE_DNA_BIND"/>
    <property type="match status" value="1"/>
</dbReference>
<dbReference type="InterPro" id="IPR006119">
    <property type="entry name" value="Resolv_N"/>
</dbReference>
<proteinExistence type="predicted"/>
<evidence type="ECO:0000313" key="3">
    <source>
        <dbReference type="EMBL" id="MDB8743340.1"/>
    </source>
</evidence>
<dbReference type="InterPro" id="IPR050639">
    <property type="entry name" value="SSR_resolvase"/>
</dbReference>
<name>A0AAW6E840_9FIRM</name>
<accession>A0AAW6E840</accession>
<reference evidence="3" key="1">
    <citation type="submission" date="2023-01" db="EMBL/GenBank/DDBJ databases">
        <title>Human gut microbiome strain richness.</title>
        <authorList>
            <person name="Chen-Liaw A."/>
        </authorList>
    </citation>
    <scope>NUCLEOTIDE SEQUENCE</scope>
    <source>
        <strain evidence="3">D59st1_B8_D59t2_181005</strain>
    </source>
</reference>
<dbReference type="SUPFAM" id="SSF53041">
    <property type="entry name" value="Resolvase-like"/>
    <property type="match status" value="1"/>
</dbReference>
<dbReference type="PANTHER" id="PTHR30461">
    <property type="entry name" value="DNA-INVERTASE FROM LAMBDOID PROPHAGE"/>
    <property type="match status" value="1"/>
</dbReference>
<gene>
    <name evidence="3" type="ORF">PNV70_14865</name>
</gene>
<sequence length="734" mass="83969">MSTKYSIAGYCRISVDEEMDRDNTSIENQKAIITDFVKRKFPDSTLEFYEDRDRSGYTFEQREGYQKLRKKMLRMEYDILIVKDFSRFSRRNSKGLVELEDLRDAGMRIISIGDNIDYPTYDDWTAIQFRFLINEMPVTDTSKKVKSVIKRRQEEGKWICAVPYGYVMNNSKTMKFDVDEPAAQVVRDIFEKYNEGWGYKKIANYLTEKHIPTPRMCEKMRKEANGEECKREAKQTWSLVTISEILSNDFYIGTLRQGKYRRKRINGDEVKQHETDHIVFENNHTPIVDYKVFALAQENLKKRTTSHYRGVRKYENAYSGFLYCGDCGSPMFSMSRNDIAAAYTCGTYHRRGTKGCTSHHTRVDMLDKLLKEYIQKVRDNSQDMIERLQNSIAKEQNASNNSKSVVELIKGQIKDAKAEMKMLTRQQTRDVMRHPERTEIIEETYTEMIDELTLRIEGLKNQLQLAVDKNNAIVRVNRTAKTVFEIFDNILNKPTLDKNDINLIIDKITVYEDHIDIQLKADIDCLLKYGTLDEPESVSAMTDVSEKAAENFNKGTESKKSAEQLVNVIKNSKGEVLSVNVISNGDPLEIYTNPDGEVIFKKYSAINEMSEGAAQAAEVISKLGGAPAVVFDKDHVVAVSGVPKKEYSQRRLSPALEELLENRKTFDYTDTTAEPLRAVEGITTHALTIAPILTNGDITGAVAFMATDDTELCTDKQSMLAKAAAMFLGKQIEE</sequence>
<dbReference type="PANTHER" id="PTHR30461:SF23">
    <property type="entry name" value="DNA RECOMBINASE-RELATED"/>
    <property type="match status" value="1"/>
</dbReference>
<dbReference type="InterPro" id="IPR011109">
    <property type="entry name" value="DNA_bind_recombinase_dom"/>
</dbReference>